<dbReference type="SUPFAM" id="SSF53335">
    <property type="entry name" value="S-adenosyl-L-methionine-dependent methyltransferases"/>
    <property type="match status" value="1"/>
</dbReference>
<keyword evidence="3" id="KW-0012">Acyltransferase</keyword>
<dbReference type="PANTHER" id="PTHR42912">
    <property type="entry name" value="METHYLTRANSFERASE"/>
    <property type="match status" value="1"/>
</dbReference>
<name>A0ABT5CCH5_9BACT</name>
<comment type="caution">
    <text evidence="3">The sequence shown here is derived from an EMBL/GenBank/DDBJ whole genome shotgun (WGS) entry which is preliminary data.</text>
</comment>
<evidence type="ECO:0000259" key="2">
    <source>
        <dbReference type="Pfam" id="PF13480"/>
    </source>
</evidence>
<dbReference type="GO" id="GO:0016746">
    <property type="term" value="F:acyltransferase activity"/>
    <property type="evidence" value="ECO:0007669"/>
    <property type="project" value="UniProtKB-KW"/>
</dbReference>
<dbReference type="Gene3D" id="3.40.630.30">
    <property type="match status" value="1"/>
</dbReference>
<dbReference type="InterPro" id="IPR013216">
    <property type="entry name" value="Methyltransf_11"/>
</dbReference>
<dbReference type="RefSeq" id="WP_272101653.1">
    <property type="nucleotide sequence ID" value="NZ_JAQNDK010000004.1"/>
</dbReference>
<dbReference type="Gene3D" id="3.40.50.150">
    <property type="entry name" value="Vaccinia Virus protein VP39"/>
    <property type="match status" value="1"/>
</dbReference>
<protein>
    <submittedName>
        <fullName evidence="3">GNAT family N-acetyltransferase</fullName>
        <ecNumber evidence="3">2.3.1.-</ecNumber>
    </submittedName>
</protein>
<dbReference type="SUPFAM" id="SSF55729">
    <property type="entry name" value="Acyl-CoA N-acyltransferases (Nat)"/>
    <property type="match status" value="1"/>
</dbReference>
<reference evidence="3 4" key="1">
    <citation type="submission" date="2023-01" db="EMBL/GenBank/DDBJ databases">
        <title>Minimal conservation of predation-associated metabolite biosynthetic gene clusters underscores biosynthetic potential of Myxococcota including descriptions for ten novel species: Archangium lansinium sp. nov., Myxococcus landrumus sp. nov., Nannocystis bai.</title>
        <authorList>
            <person name="Ahearne A."/>
            <person name="Stevens C."/>
            <person name="Dowd S."/>
        </authorList>
    </citation>
    <scope>NUCLEOTIDE SEQUENCE [LARGE SCALE GENOMIC DNA]</scope>
    <source>
        <strain evidence="3 4">WIWO2</strain>
    </source>
</reference>
<dbReference type="InterPro" id="IPR038740">
    <property type="entry name" value="BioF2-like_GNAT_dom"/>
</dbReference>
<dbReference type="Pfam" id="PF08241">
    <property type="entry name" value="Methyltransf_11"/>
    <property type="match status" value="1"/>
</dbReference>
<dbReference type="PANTHER" id="PTHR42912:SF80">
    <property type="entry name" value="METHYLTRANSFERASE DOMAIN-CONTAINING PROTEIN"/>
    <property type="match status" value="1"/>
</dbReference>
<proteinExistence type="predicted"/>
<accession>A0ABT5CCH5</accession>
<dbReference type="Proteomes" id="UP001217485">
    <property type="component" value="Unassembled WGS sequence"/>
</dbReference>
<dbReference type="EMBL" id="JAQNDK010000004">
    <property type="protein sequence ID" value="MDC0683515.1"/>
    <property type="molecule type" value="Genomic_DNA"/>
</dbReference>
<dbReference type="InterPro" id="IPR016181">
    <property type="entry name" value="Acyl_CoA_acyltransferase"/>
</dbReference>
<evidence type="ECO:0000259" key="1">
    <source>
        <dbReference type="Pfam" id="PF08241"/>
    </source>
</evidence>
<dbReference type="Pfam" id="PF13480">
    <property type="entry name" value="Acetyltransf_6"/>
    <property type="match status" value="1"/>
</dbReference>
<feature type="domain" description="BioF2-like acetyltransferase" evidence="2">
    <location>
        <begin position="172"/>
        <end position="314"/>
    </location>
</feature>
<feature type="domain" description="Methyltransferase type 11" evidence="1">
    <location>
        <begin position="487"/>
        <end position="587"/>
    </location>
</feature>
<keyword evidence="4" id="KW-1185">Reference proteome</keyword>
<evidence type="ECO:0000313" key="3">
    <source>
        <dbReference type="EMBL" id="MDC0683515.1"/>
    </source>
</evidence>
<dbReference type="CDD" id="cd02440">
    <property type="entry name" value="AdoMet_MTases"/>
    <property type="match status" value="1"/>
</dbReference>
<dbReference type="InterPro" id="IPR050508">
    <property type="entry name" value="Methyltransf_Superfamily"/>
</dbReference>
<organism evidence="3 4">
    <name type="scientific">Sorangium atrum</name>
    <dbReference type="NCBI Taxonomy" id="2995308"/>
    <lineage>
        <taxon>Bacteria</taxon>
        <taxon>Pseudomonadati</taxon>
        <taxon>Myxococcota</taxon>
        <taxon>Polyangia</taxon>
        <taxon>Polyangiales</taxon>
        <taxon>Polyangiaceae</taxon>
        <taxon>Sorangium</taxon>
    </lineage>
</organism>
<sequence length="638" mass="69093">MSERLDVEVLSRREELEALREPWSALWQRCPAATAFQRPEWLIPWCRALGPEEVLALVFRSDEGLVGLAPLAVHRIGGERVVALLGAGISDYNDVLAASGYERAVADAALACLEERADAWDVADLHDLRASSPLLLAEAPPGWSDEVEKHEACPAVTIPEGTGPDELFPPGMRARVARARKRLARAGDLRLDVADAASVDELLEALFANHKARWRSRGEGGVLDEALRPFHREAARALCAPGALRLFGLRLDGRIIASLYGFAERGGLASYITGFDPELAWYSPGLVMLASAIEHAAREGARTVDFLRGREPYKYDWGAVDRWTFRRRLRRRGGRGAGREVGQGEGAVQAVMSGEASPEVGLVRLLGAAGDLEAAAGAIDAARLAAEEGERAARLEALRRCLDERRAGCATVAAMLGAHRGARVAGGDARGACHSTARLFDELCERSEEASVAAYSLGDPELLERATREVVELLERWGAIGEDRAILQIGCGIGRFEAALAPRVREAWGLDVSPRMIEAARRRCAGRSNVVLAVSSGVDLGDAPSARFDLVYAVDSFPYIVAAGPEVVDRLVAEARRALRPGGELVVLGYSYRGDPARDAADVARLAARHGFDVLTSGERVFSLWDARAYRLRKIEQR</sequence>
<keyword evidence="3" id="KW-0808">Transferase</keyword>
<dbReference type="InterPro" id="IPR029063">
    <property type="entry name" value="SAM-dependent_MTases_sf"/>
</dbReference>
<dbReference type="EC" id="2.3.1.-" evidence="3"/>
<evidence type="ECO:0000313" key="4">
    <source>
        <dbReference type="Proteomes" id="UP001217485"/>
    </source>
</evidence>
<gene>
    <name evidence="3" type="ORF">POL72_37645</name>
</gene>